<keyword evidence="1" id="KW-1133">Transmembrane helix</keyword>
<name>T0YSF0_9ZZZZ</name>
<evidence type="ECO:0000313" key="2">
    <source>
        <dbReference type="EMBL" id="EQD36063.1"/>
    </source>
</evidence>
<proteinExistence type="predicted"/>
<gene>
    <name evidence="2" type="ORF">B1A_18015</name>
</gene>
<protein>
    <submittedName>
        <fullName evidence="2">Uncharacterized protein</fullName>
    </submittedName>
</protein>
<feature type="transmembrane region" description="Helical" evidence="1">
    <location>
        <begin position="55"/>
        <end position="78"/>
    </location>
</feature>
<evidence type="ECO:0000256" key="1">
    <source>
        <dbReference type="SAM" id="Phobius"/>
    </source>
</evidence>
<keyword evidence="1" id="KW-0812">Transmembrane</keyword>
<accession>T0YSF0</accession>
<feature type="non-terminal residue" evidence="2">
    <location>
        <position position="79"/>
    </location>
</feature>
<sequence length="79" mass="8709">MRRFYVQRYLITGLLTIIPLWVTVAVFGFVLHLLAELGSPMVEGALGGLRRFAPDLAGALTHGWINTVLALIATLLLLY</sequence>
<comment type="caution">
    <text evidence="2">The sequence shown here is derived from an EMBL/GenBank/DDBJ whole genome shotgun (WGS) entry which is preliminary data.</text>
</comment>
<keyword evidence="1" id="KW-0472">Membrane</keyword>
<reference evidence="2" key="2">
    <citation type="journal article" date="2014" name="ISME J.">
        <title>Microbial stratification in low pH oxic and suboxic macroscopic growths along an acid mine drainage.</title>
        <authorList>
            <person name="Mendez-Garcia C."/>
            <person name="Mesa V."/>
            <person name="Sprenger R.R."/>
            <person name="Richter M."/>
            <person name="Diez M.S."/>
            <person name="Solano J."/>
            <person name="Bargiela R."/>
            <person name="Golyshina O.V."/>
            <person name="Manteca A."/>
            <person name="Ramos J.L."/>
            <person name="Gallego J.R."/>
            <person name="Llorente I."/>
            <person name="Martins Dos Santos V.A."/>
            <person name="Jensen O.N."/>
            <person name="Pelaez A.I."/>
            <person name="Sanchez J."/>
            <person name="Ferrer M."/>
        </authorList>
    </citation>
    <scope>NUCLEOTIDE SEQUENCE</scope>
</reference>
<feature type="transmembrane region" description="Helical" evidence="1">
    <location>
        <begin position="12"/>
        <end position="35"/>
    </location>
</feature>
<dbReference type="AlphaFoldDB" id="T0YSF0"/>
<organism evidence="2">
    <name type="scientific">mine drainage metagenome</name>
    <dbReference type="NCBI Taxonomy" id="410659"/>
    <lineage>
        <taxon>unclassified sequences</taxon>
        <taxon>metagenomes</taxon>
        <taxon>ecological metagenomes</taxon>
    </lineage>
</organism>
<dbReference type="EMBL" id="AUZX01013270">
    <property type="protein sequence ID" value="EQD36063.1"/>
    <property type="molecule type" value="Genomic_DNA"/>
</dbReference>
<reference evidence="2" key="1">
    <citation type="submission" date="2013-08" db="EMBL/GenBank/DDBJ databases">
        <authorList>
            <person name="Mendez C."/>
            <person name="Richter M."/>
            <person name="Ferrer M."/>
            <person name="Sanchez J."/>
        </authorList>
    </citation>
    <scope>NUCLEOTIDE SEQUENCE</scope>
</reference>